<proteinExistence type="predicted"/>
<dbReference type="Proteomes" id="UP001596175">
    <property type="component" value="Unassembled WGS sequence"/>
</dbReference>
<accession>A0ABV9ZCN9</accession>
<evidence type="ECO:0000256" key="1">
    <source>
        <dbReference type="SAM" id="MobiDB-lite"/>
    </source>
</evidence>
<dbReference type="InterPro" id="IPR011990">
    <property type="entry name" value="TPR-like_helical_dom_sf"/>
</dbReference>
<reference evidence="3" key="1">
    <citation type="journal article" date="2019" name="Int. J. Syst. Evol. Microbiol.">
        <title>The Global Catalogue of Microorganisms (GCM) 10K type strain sequencing project: providing services to taxonomists for standard genome sequencing and annotation.</title>
        <authorList>
            <consortium name="The Broad Institute Genomics Platform"/>
            <consortium name="The Broad Institute Genome Sequencing Center for Infectious Disease"/>
            <person name="Wu L."/>
            <person name="Ma J."/>
        </authorList>
    </citation>
    <scope>NUCLEOTIDE SEQUENCE [LARGE SCALE GENOMIC DNA]</scope>
    <source>
        <strain evidence="3">XZYJ18</strain>
    </source>
</reference>
<keyword evidence="3" id="KW-1185">Reference proteome</keyword>
<comment type="caution">
    <text evidence="2">The sequence shown here is derived from an EMBL/GenBank/DDBJ whole genome shotgun (WGS) entry which is preliminary data.</text>
</comment>
<feature type="region of interest" description="Disordered" evidence="1">
    <location>
        <begin position="228"/>
        <end position="286"/>
    </location>
</feature>
<sequence>MTTDRQDVASPEFYLDQALAAFERARELTDVDEHPATYGVVLHDIALVHESSGRVSEAADLYRRSAAAKRIGSAPDDLQITLSALATCLIDAGEVGEAHTVADEALELLGRPGLDLDRSRRADRAYRLGLLYERLGEHGARGADRQALETFEWALSLLDEQASPGYCGRILRAVARMQVLLGRVHDASASLTEAVRFLERDGDAMVLVSGLIDLGRVYQRLADESMVPPVVPAPRAPEPATDAEPEADAEPEPEVEAEDPPEAASTDGPGWVAGSDGIARAEPAGA</sequence>
<dbReference type="Gene3D" id="1.25.40.10">
    <property type="entry name" value="Tetratricopeptide repeat domain"/>
    <property type="match status" value="1"/>
</dbReference>
<evidence type="ECO:0008006" key="4">
    <source>
        <dbReference type="Google" id="ProtNLM"/>
    </source>
</evidence>
<evidence type="ECO:0000313" key="2">
    <source>
        <dbReference type="EMBL" id="MFC5138500.1"/>
    </source>
</evidence>
<dbReference type="RefSeq" id="WP_378020708.1">
    <property type="nucleotide sequence ID" value="NZ_JBHSKG010000004.1"/>
</dbReference>
<evidence type="ECO:0000313" key="3">
    <source>
        <dbReference type="Proteomes" id="UP001596175"/>
    </source>
</evidence>
<protein>
    <recommendedName>
        <fullName evidence="4">Tetratricopeptide repeat protein</fullName>
    </recommendedName>
</protein>
<gene>
    <name evidence="2" type="ORF">ACFPK1_09685</name>
</gene>
<name>A0ABV9ZCN9_9PSEU</name>
<organism evidence="2 3">
    <name type="scientific">Actinomycetospora rhizophila</name>
    <dbReference type="NCBI Taxonomy" id="1416876"/>
    <lineage>
        <taxon>Bacteria</taxon>
        <taxon>Bacillati</taxon>
        <taxon>Actinomycetota</taxon>
        <taxon>Actinomycetes</taxon>
        <taxon>Pseudonocardiales</taxon>
        <taxon>Pseudonocardiaceae</taxon>
        <taxon>Actinomycetospora</taxon>
    </lineage>
</organism>
<dbReference type="SUPFAM" id="SSF48452">
    <property type="entry name" value="TPR-like"/>
    <property type="match status" value="1"/>
</dbReference>
<dbReference type="EMBL" id="JBHSKG010000004">
    <property type="protein sequence ID" value="MFC5138500.1"/>
    <property type="molecule type" value="Genomic_DNA"/>
</dbReference>
<feature type="compositionally biased region" description="Acidic residues" evidence="1">
    <location>
        <begin position="241"/>
        <end position="261"/>
    </location>
</feature>